<gene>
    <name evidence="1" type="ORF">SAMN05216184_104103</name>
</gene>
<evidence type="ECO:0000313" key="1">
    <source>
        <dbReference type="EMBL" id="SSA40385.1"/>
    </source>
</evidence>
<organism evidence="1 2">
    <name type="scientific">Georgenia satyanarayanai</name>
    <dbReference type="NCBI Taxonomy" id="860221"/>
    <lineage>
        <taxon>Bacteria</taxon>
        <taxon>Bacillati</taxon>
        <taxon>Actinomycetota</taxon>
        <taxon>Actinomycetes</taxon>
        <taxon>Micrococcales</taxon>
        <taxon>Bogoriellaceae</taxon>
        <taxon>Georgenia</taxon>
    </lineage>
</organism>
<dbReference type="EMBL" id="UETB01000004">
    <property type="protein sequence ID" value="SSA40385.1"/>
    <property type="molecule type" value="Genomic_DNA"/>
</dbReference>
<protein>
    <submittedName>
        <fullName evidence="1">Phage protein, HK97 gp10 family</fullName>
    </submittedName>
</protein>
<dbReference type="NCBIfam" id="TIGR01725">
    <property type="entry name" value="phge_HK97_gp10"/>
    <property type="match status" value="1"/>
</dbReference>
<dbReference type="AlphaFoldDB" id="A0A2Y9A864"/>
<accession>A0A2Y9A864</accession>
<dbReference type="RefSeq" id="WP_258369304.1">
    <property type="nucleotide sequence ID" value="NZ_QKLZ01000004.1"/>
</dbReference>
<sequence>MIDFDTSEVRELAATLTNAAGHVGAKASKAVRKTALDIQRDAQIAAPYEFGNLQSSISTTVTGDGRHGEMSAEVGPTASYGLWQELGTSKMAAQPFLFPAADRHEPVFIEAIAQLGGSVL</sequence>
<evidence type="ECO:0000313" key="2">
    <source>
        <dbReference type="Proteomes" id="UP000250222"/>
    </source>
</evidence>
<dbReference type="Proteomes" id="UP000250222">
    <property type="component" value="Unassembled WGS sequence"/>
</dbReference>
<name>A0A2Y9A864_9MICO</name>
<dbReference type="Pfam" id="PF04883">
    <property type="entry name" value="HK97-gp10_like"/>
    <property type="match status" value="1"/>
</dbReference>
<keyword evidence="2" id="KW-1185">Reference proteome</keyword>
<proteinExistence type="predicted"/>
<dbReference type="InterPro" id="IPR010064">
    <property type="entry name" value="HK97-gp10_tail"/>
</dbReference>
<reference evidence="1 2" key="1">
    <citation type="submission" date="2016-10" db="EMBL/GenBank/DDBJ databases">
        <authorList>
            <person name="Cai Z."/>
        </authorList>
    </citation>
    <scope>NUCLEOTIDE SEQUENCE [LARGE SCALE GENOMIC DNA]</scope>
    <source>
        <strain evidence="1 2">CGMCC 1.10826</strain>
    </source>
</reference>